<dbReference type="Proteomes" id="UP000239007">
    <property type="component" value="Unassembled WGS sequence"/>
</dbReference>
<dbReference type="EMBL" id="MSCH01000003">
    <property type="protein sequence ID" value="PQJ52577.1"/>
    <property type="molecule type" value="Genomic_DNA"/>
</dbReference>
<dbReference type="InterPro" id="IPR028624">
    <property type="entry name" value="Tscrpt_elong_fac_GreA/B"/>
</dbReference>
<dbReference type="InterPro" id="IPR018151">
    <property type="entry name" value="TF_GreA/GreB_CS"/>
</dbReference>
<evidence type="ECO:0000259" key="6">
    <source>
        <dbReference type="Pfam" id="PF03449"/>
    </source>
</evidence>
<dbReference type="AlphaFoldDB" id="A0A2S7URL9"/>
<dbReference type="GO" id="GO:0006354">
    <property type="term" value="P:DNA-templated transcription elongation"/>
    <property type="evidence" value="ECO:0007669"/>
    <property type="project" value="TreeGrafter"/>
</dbReference>
<dbReference type="SUPFAM" id="SSF54534">
    <property type="entry name" value="FKBP-like"/>
    <property type="match status" value="1"/>
</dbReference>
<dbReference type="PROSITE" id="PS00829">
    <property type="entry name" value="GREAB_1"/>
    <property type="match status" value="1"/>
</dbReference>
<dbReference type="PIRSF" id="PIRSF006092">
    <property type="entry name" value="GreA_GreB"/>
    <property type="match status" value="1"/>
</dbReference>
<dbReference type="FunFam" id="1.10.287.180:FF:000001">
    <property type="entry name" value="Transcription elongation factor GreA"/>
    <property type="match status" value="1"/>
</dbReference>
<keyword evidence="1 4" id="KW-0805">Transcription regulation</keyword>
<evidence type="ECO:0000256" key="3">
    <source>
        <dbReference type="ARBA" id="ARBA00023163"/>
    </source>
</evidence>
<dbReference type="NCBIfam" id="NF002506">
    <property type="entry name" value="PRK01885.1"/>
    <property type="match status" value="1"/>
</dbReference>
<evidence type="ECO:0000256" key="4">
    <source>
        <dbReference type="HAMAP-Rule" id="MF_00930"/>
    </source>
</evidence>
<dbReference type="RefSeq" id="WP_105051042.1">
    <property type="nucleotide sequence ID" value="NZ_BMYG01000004.1"/>
</dbReference>
<evidence type="ECO:0000313" key="8">
    <source>
        <dbReference type="Proteomes" id="UP000239007"/>
    </source>
</evidence>
<dbReference type="InterPro" id="IPR001437">
    <property type="entry name" value="Tscrpt_elong_fac_GreA/B_C"/>
</dbReference>
<dbReference type="HAMAP" id="MF_00930">
    <property type="entry name" value="GreB"/>
    <property type="match status" value="1"/>
</dbReference>
<keyword evidence="2 4" id="KW-0238">DNA-binding</keyword>
<accession>A0A2S7URL9</accession>
<comment type="caution">
    <text evidence="7">The sequence shown here is derived from an EMBL/GenBank/DDBJ whole genome shotgun (WGS) entry which is preliminary data.</text>
</comment>
<dbReference type="GO" id="GO:0003677">
    <property type="term" value="F:DNA binding"/>
    <property type="evidence" value="ECO:0007669"/>
    <property type="project" value="UniProtKB-UniRule"/>
</dbReference>
<dbReference type="InterPro" id="IPR006358">
    <property type="entry name" value="Tscrpt_elong_fac_GreB"/>
</dbReference>
<proteinExistence type="inferred from homology"/>
<dbReference type="Pfam" id="PF03449">
    <property type="entry name" value="GreA_GreB_N"/>
    <property type="match status" value="1"/>
</dbReference>
<sequence>MGRYRKPDPELLTKTNYITRDGYDKLEKELTYLWKDERPLITKSVSEAAAQGDRSENAEYIYGKKRLREIDWRVRFLTKRLEILKVIYPSSEQEGKVFFGAWVELENDDGELTKIRIVGPDEIDVYKKWISIDAPMARALIGKQVDEEAWVQTPTGKVCYNVNVISYKAPQEESLQEPEG</sequence>
<evidence type="ECO:0000256" key="1">
    <source>
        <dbReference type="ARBA" id="ARBA00023015"/>
    </source>
</evidence>
<keyword evidence="7" id="KW-0648">Protein biosynthesis</keyword>
<dbReference type="GO" id="GO:0003746">
    <property type="term" value="F:translation elongation factor activity"/>
    <property type="evidence" value="ECO:0007669"/>
    <property type="project" value="UniProtKB-KW"/>
</dbReference>
<dbReference type="FunFam" id="3.10.50.30:FF:000001">
    <property type="entry name" value="Transcription elongation factor GreA"/>
    <property type="match status" value="1"/>
</dbReference>
<dbReference type="Gene3D" id="1.10.287.180">
    <property type="entry name" value="Transcription elongation factor, GreA/GreB, N-terminal domain"/>
    <property type="match status" value="1"/>
</dbReference>
<reference evidence="7 8" key="1">
    <citation type="submission" date="2016-12" db="EMBL/GenBank/DDBJ databases">
        <title>Diversity of luminous bacteria.</title>
        <authorList>
            <person name="Yoshizawa S."/>
            <person name="Kogure K."/>
        </authorList>
    </citation>
    <scope>NUCLEOTIDE SEQUENCE [LARGE SCALE GENOMIC DNA]</scope>
    <source>
        <strain evidence="7 8">SA4-48</strain>
    </source>
</reference>
<organism evidence="7 8">
    <name type="scientific">Psychrosphaera saromensis</name>
    <dbReference type="NCBI Taxonomy" id="716813"/>
    <lineage>
        <taxon>Bacteria</taxon>
        <taxon>Pseudomonadati</taxon>
        <taxon>Pseudomonadota</taxon>
        <taxon>Gammaproteobacteria</taxon>
        <taxon>Alteromonadales</taxon>
        <taxon>Pseudoalteromonadaceae</taxon>
        <taxon>Psychrosphaera</taxon>
    </lineage>
</organism>
<dbReference type="InterPro" id="IPR036953">
    <property type="entry name" value="GreA/GreB_C_sf"/>
</dbReference>
<evidence type="ECO:0000256" key="2">
    <source>
        <dbReference type="ARBA" id="ARBA00023125"/>
    </source>
</evidence>
<dbReference type="Pfam" id="PF01272">
    <property type="entry name" value="GreA_GreB"/>
    <property type="match status" value="1"/>
</dbReference>
<dbReference type="GO" id="GO:0032784">
    <property type="term" value="P:regulation of DNA-templated transcription elongation"/>
    <property type="evidence" value="ECO:0007669"/>
    <property type="project" value="UniProtKB-UniRule"/>
</dbReference>
<dbReference type="OrthoDB" id="5511940at2"/>
<comment type="similarity">
    <text evidence="4">Belongs to the GreA/GreB family. GreB subfamily.</text>
</comment>
<dbReference type="NCBIfam" id="TIGR01461">
    <property type="entry name" value="greB"/>
    <property type="match status" value="1"/>
</dbReference>
<name>A0A2S7URL9_9GAMM</name>
<dbReference type="PANTHER" id="PTHR30437">
    <property type="entry name" value="TRANSCRIPTION ELONGATION FACTOR GREA"/>
    <property type="match status" value="1"/>
</dbReference>
<keyword evidence="7" id="KW-0251">Elongation factor</keyword>
<evidence type="ECO:0000259" key="5">
    <source>
        <dbReference type="Pfam" id="PF01272"/>
    </source>
</evidence>
<evidence type="ECO:0000313" key="7">
    <source>
        <dbReference type="EMBL" id="PQJ52577.1"/>
    </source>
</evidence>
<dbReference type="InterPro" id="IPR023459">
    <property type="entry name" value="Tscrpt_elong_fac_GreA/B_fam"/>
</dbReference>
<dbReference type="Gene3D" id="3.10.50.30">
    <property type="entry name" value="Transcription elongation factor, GreA/GreB, C-terminal domain"/>
    <property type="match status" value="1"/>
</dbReference>
<dbReference type="PANTHER" id="PTHR30437:SF6">
    <property type="entry name" value="TRANSCRIPTION ELONGATION FACTOR GREB"/>
    <property type="match status" value="1"/>
</dbReference>
<dbReference type="InterPro" id="IPR036805">
    <property type="entry name" value="Tscrpt_elong_fac_GreA/B_N_sf"/>
</dbReference>
<dbReference type="GO" id="GO:0070063">
    <property type="term" value="F:RNA polymerase binding"/>
    <property type="evidence" value="ECO:0007669"/>
    <property type="project" value="InterPro"/>
</dbReference>
<keyword evidence="3 4" id="KW-0804">Transcription</keyword>
<feature type="domain" description="Transcription elongation factor GreA/GreB C-terminal" evidence="5">
    <location>
        <begin position="93"/>
        <end position="167"/>
    </location>
</feature>
<gene>
    <name evidence="4" type="primary">greB</name>
    <name evidence="7" type="ORF">BTO11_02205</name>
</gene>
<dbReference type="InterPro" id="IPR022691">
    <property type="entry name" value="Tscrpt_elong_fac_GreA/B_N"/>
</dbReference>
<feature type="domain" description="Transcription elongation factor GreA/GreB N-terminal" evidence="6">
    <location>
        <begin position="16"/>
        <end position="86"/>
    </location>
</feature>
<keyword evidence="8" id="KW-1185">Reference proteome</keyword>
<dbReference type="SUPFAM" id="SSF46557">
    <property type="entry name" value="GreA transcript cleavage protein, N-terminal domain"/>
    <property type="match status" value="1"/>
</dbReference>
<dbReference type="HAMAP" id="MF_00105">
    <property type="entry name" value="GreA_GreB"/>
    <property type="match status" value="1"/>
</dbReference>
<protein>
    <recommendedName>
        <fullName evidence="4">Transcription elongation factor GreB</fullName>
    </recommendedName>
    <alternativeName>
        <fullName evidence="4">Transcript cleavage factor GreB</fullName>
    </alternativeName>
</protein>
<comment type="function">
    <text evidence="4">Necessary for efficient RNA polymerase transcription elongation past template-encoded arresting sites. The arresting sites in DNA have the property of trapping a certain fraction of elongating RNA polymerases that pass through, resulting in locked ternary complexes. Cleavage of the nascent transcript by cleavage factors such as GreA or GreB allows the resumption of elongation from the new 3'terminus. GreB releases sequences of up to 9 nucleotides in length.</text>
</comment>